<evidence type="ECO:0000256" key="1">
    <source>
        <dbReference type="SAM" id="MobiDB-lite"/>
    </source>
</evidence>
<feature type="region of interest" description="Disordered" evidence="1">
    <location>
        <begin position="176"/>
        <end position="196"/>
    </location>
</feature>
<reference evidence="2" key="1">
    <citation type="submission" date="2022-07" db="EMBL/GenBank/DDBJ databases">
        <title>Genome Sequence of Physisporinus lineatus.</title>
        <authorList>
            <person name="Buettner E."/>
        </authorList>
    </citation>
    <scope>NUCLEOTIDE SEQUENCE</scope>
    <source>
        <strain evidence="2">VT162</strain>
    </source>
</reference>
<evidence type="ECO:0000313" key="2">
    <source>
        <dbReference type="EMBL" id="KAJ3483978.1"/>
    </source>
</evidence>
<proteinExistence type="predicted"/>
<dbReference type="EMBL" id="JANAWD010000206">
    <property type="protein sequence ID" value="KAJ3483978.1"/>
    <property type="molecule type" value="Genomic_DNA"/>
</dbReference>
<keyword evidence="3" id="KW-1185">Reference proteome</keyword>
<dbReference type="AlphaFoldDB" id="A0AAD5V3V6"/>
<feature type="compositionally biased region" description="Low complexity" evidence="1">
    <location>
        <begin position="176"/>
        <end position="189"/>
    </location>
</feature>
<organism evidence="2 3">
    <name type="scientific">Meripilus lineatus</name>
    <dbReference type="NCBI Taxonomy" id="2056292"/>
    <lineage>
        <taxon>Eukaryota</taxon>
        <taxon>Fungi</taxon>
        <taxon>Dikarya</taxon>
        <taxon>Basidiomycota</taxon>
        <taxon>Agaricomycotina</taxon>
        <taxon>Agaricomycetes</taxon>
        <taxon>Polyporales</taxon>
        <taxon>Meripilaceae</taxon>
        <taxon>Meripilus</taxon>
    </lineage>
</organism>
<protein>
    <submittedName>
        <fullName evidence="2">Uncharacterized protein</fullName>
    </submittedName>
</protein>
<gene>
    <name evidence="2" type="ORF">NLI96_g5958</name>
</gene>
<sequence length="333" mass="37405">MKNTNKNIHLSIPSLSAPSFARPLSPGCPTDTGISSIHTTAPPWWQGGLPTPRAIPMTATALTRENSWNSVLPSPATPTSIPSSRWRIQPGTYVAFSLDTESIAQKFAHHSAAYESVRRVPTRKYVGLVVSSYTYLSEENEDDGEFVEELVVNFVGGSPPPEIGFKDHWISISPSMSSTNQSSPSTQPNYRDQATLPPASMEPLHTATLFPWKNRVQWTTSGTRLIVHKFHESLLTFNLDDEEFGRFEEKVSEDYSSMHSITDITRSPSDEEQNQRIEKMKVPLFAFPAQVWRDIREADERDHPVRFLDEVDEMENLLSCLPQEDGDVDMVVV</sequence>
<dbReference type="Proteomes" id="UP001212997">
    <property type="component" value="Unassembled WGS sequence"/>
</dbReference>
<evidence type="ECO:0000313" key="3">
    <source>
        <dbReference type="Proteomes" id="UP001212997"/>
    </source>
</evidence>
<accession>A0AAD5V3V6</accession>
<name>A0AAD5V3V6_9APHY</name>
<comment type="caution">
    <text evidence="2">The sequence shown here is derived from an EMBL/GenBank/DDBJ whole genome shotgun (WGS) entry which is preliminary data.</text>
</comment>